<dbReference type="Gene3D" id="2.30.42.10">
    <property type="match status" value="1"/>
</dbReference>
<feature type="compositionally biased region" description="Pro residues" evidence="1">
    <location>
        <begin position="60"/>
        <end position="74"/>
    </location>
</feature>
<feature type="domain" description="PDZ" evidence="2">
    <location>
        <begin position="203"/>
        <end position="272"/>
    </location>
</feature>
<dbReference type="SUPFAM" id="SSF50156">
    <property type="entry name" value="PDZ domain-like"/>
    <property type="match status" value="1"/>
</dbReference>
<dbReference type="InterPro" id="IPR041489">
    <property type="entry name" value="PDZ_6"/>
</dbReference>
<dbReference type="Pfam" id="PF17820">
    <property type="entry name" value="PDZ_6"/>
    <property type="match status" value="1"/>
</dbReference>
<comment type="caution">
    <text evidence="3">The sequence shown here is derived from an EMBL/GenBank/DDBJ whole genome shotgun (WGS) entry which is preliminary data.</text>
</comment>
<evidence type="ECO:0000256" key="1">
    <source>
        <dbReference type="SAM" id="MobiDB-lite"/>
    </source>
</evidence>
<feature type="region of interest" description="Disordered" evidence="1">
    <location>
        <begin position="30"/>
        <end position="84"/>
    </location>
</feature>
<reference evidence="3 4" key="1">
    <citation type="journal article" date="2020" name="Microorganisms">
        <title>Osmotic Adaptation and Compatible Solute Biosynthesis of Phototrophic Bacteria as Revealed from Genome Analyses.</title>
        <authorList>
            <person name="Imhoff J.F."/>
            <person name="Rahn T."/>
            <person name="Kunzel S."/>
            <person name="Keller A."/>
            <person name="Neulinger S.C."/>
        </authorList>
    </citation>
    <scope>NUCLEOTIDE SEQUENCE [LARGE SCALE GENOMIC DNA]</scope>
    <source>
        <strain evidence="3 4">DSM 21303</strain>
    </source>
</reference>
<evidence type="ECO:0000313" key="3">
    <source>
        <dbReference type="EMBL" id="MBK1644739.1"/>
    </source>
</evidence>
<proteinExistence type="predicted"/>
<keyword evidence="4" id="KW-1185">Reference proteome</keyword>
<gene>
    <name evidence="3" type="ORF">CKO25_08775</name>
</gene>
<evidence type="ECO:0000259" key="2">
    <source>
        <dbReference type="SMART" id="SM00228"/>
    </source>
</evidence>
<accession>A0A9X0WI65</accession>
<evidence type="ECO:0000313" key="4">
    <source>
        <dbReference type="Proteomes" id="UP001138802"/>
    </source>
</evidence>
<dbReference type="InterPro" id="IPR001478">
    <property type="entry name" value="PDZ"/>
</dbReference>
<feature type="compositionally biased region" description="Low complexity" evidence="1">
    <location>
        <begin position="45"/>
        <end position="57"/>
    </location>
</feature>
<organism evidence="3 4">
    <name type="scientific">Thiocapsa imhoffii</name>
    <dbReference type="NCBI Taxonomy" id="382777"/>
    <lineage>
        <taxon>Bacteria</taxon>
        <taxon>Pseudomonadati</taxon>
        <taxon>Pseudomonadota</taxon>
        <taxon>Gammaproteobacteria</taxon>
        <taxon>Chromatiales</taxon>
        <taxon>Chromatiaceae</taxon>
        <taxon>Thiocapsa</taxon>
    </lineage>
</organism>
<sequence length="297" mass="32009">MRSTQSLSLAGFIGGVLIGAASMAGFQAMTDSDLTPPESGPPAAPDAAEPIANAALAVISPPPDPLSVGAPPPSARAETSETSMRQLERQVQDLRIRLVSLEQSMAQMIATTARQTHSAEARRPDPPRTTSARRAALVAAGVEHAVAERIVLRDAQRSLDQLALRDQATREGWFGTEEYREQLTRLNADARPLREEIGDDTYDLYLFTTGADNRVAVDSVIPGSAAEFAGLQPGDLIEAYADERLFDFSELRRKTTEGEAGELVAVRLRRDGAVIDTWIPRGPLGVTLDSARFLPRP</sequence>
<dbReference type="EMBL" id="NRSD01000007">
    <property type="protein sequence ID" value="MBK1644739.1"/>
    <property type="molecule type" value="Genomic_DNA"/>
</dbReference>
<dbReference type="RefSeq" id="WP_200387548.1">
    <property type="nucleotide sequence ID" value="NZ_NRSD01000007.1"/>
</dbReference>
<name>A0A9X0WI65_9GAMM</name>
<dbReference type="InterPro" id="IPR036034">
    <property type="entry name" value="PDZ_sf"/>
</dbReference>
<dbReference type="SMART" id="SM00228">
    <property type="entry name" value="PDZ"/>
    <property type="match status" value="1"/>
</dbReference>
<dbReference type="AlphaFoldDB" id="A0A9X0WI65"/>
<protein>
    <recommendedName>
        <fullName evidence="2">PDZ domain-containing protein</fullName>
    </recommendedName>
</protein>
<dbReference type="Proteomes" id="UP001138802">
    <property type="component" value="Unassembled WGS sequence"/>
</dbReference>